<dbReference type="GO" id="GO:0016740">
    <property type="term" value="F:transferase activity"/>
    <property type="evidence" value="ECO:0007669"/>
    <property type="project" value="UniProtKB-KW"/>
</dbReference>
<reference evidence="5 6" key="1">
    <citation type="submission" date="2015-01" db="EMBL/GenBank/DDBJ databases">
        <title>The Genome Sequence of Cryptococcus gattii Ram5.</title>
        <authorList>
            <consortium name="The Broad Institute Genomics Platform"/>
            <person name="Cuomo C."/>
            <person name="Litvintseva A."/>
            <person name="Chen Y."/>
            <person name="Heitman J."/>
            <person name="Sun S."/>
            <person name="Springer D."/>
            <person name="Dromer F."/>
            <person name="Young S."/>
            <person name="Zeng Q."/>
            <person name="Gargeya S."/>
            <person name="Abouelleil A."/>
            <person name="Alvarado L."/>
            <person name="Chapman S.B."/>
            <person name="Gainer-Dewar J."/>
            <person name="Goldberg J."/>
            <person name="Griggs A."/>
            <person name="Gujja S."/>
            <person name="Hansen M."/>
            <person name="Howarth C."/>
            <person name="Imamovic A."/>
            <person name="Larimer J."/>
            <person name="Murphy C."/>
            <person name="Naylor J."/>
            <person name="Pearson M."/>
            <person name="Priest M."/>
            <person name="Roberts A."/>
            <person name="Saif S."/>
            <person name="Shea T."/>
            <person name="Sykes S."/>
            <person name="Wortman J."/>
            <person name="Nusbaum C."/>
            <person name="Birren B."/>
        </authorList>
    </citation>
    <scope>NUCLEOTIDE SEQUENCE [LARGE SCALE GENOMIC DNA]</scope>
    <source>
        <strain evidence="5 6">Ram5</strain>
    </source>
</reference>
<protein>
    <submittedName>
        <fullName evidence="5">Peptide alpha-N-acetyltransferase</fullName>
    </submittedName>
</protein>
<dbReference type="PANTHER" id="PTHR22767">
    <property type="entry name" value="N-TERMINAL ACETYLTRANSFERASE-RELATED"/>
    <property type="match status" value="1"/>
</dbReference>
<feature type="region of interest" description="Disordered" evidence="4">
    <location>
        <begin position="612"/>
        <end position="658"/>
    </location>
</feature>
<evidence type="ECO:0000256" key="2">
    <source>
        <dbReference type="ARBA" id="ARBA00022803"/>
    </source>
</evidence>
<dbReference type="EMBL" id="KN847911">
    <property type="protein sequence ID" value="KIR38278.1"/>
    <property type="molecule type" value="Genomic_DNA"/>
</dbReference>
<dbReference type="FunFam" id="1.25.40.1040:FF:000015">
    <property type="entry name" value="Unplaced genomic scaffold supercont1.13, whole genome shotgun sequence"/>
    <property type="match status" value="1"/>
</dbReference>
<name>A0A0D0TRV7_9TREE</name>
<dbReference type="PANTHER" id="PTHR22767:SF2">
    <property type="entry name" value="N(ALPHA)-ACETYLTRANSFERASE 15_16, ISOFORM A"/>
    <property type="match status" value="1"/>
</dbReference>
<dbReference type="Gene3D" id="1.25.40.1040">
    <property type="match status" value="1"/>
</dbReference>
<dbReference type="SMART" id="SM00028">
    <property type="entry name" value="TPR"/>
    <property type="match status" value="5"/>
</dbReference>
<organism evidence="5 6">
    <name type="scientific">Cryptococcus deuterogattii Ram5</name>
    <dbReference type="NCBI Taxonomy" id="1296110"/>
    <lineage>
        <taxon>Eukaryota</taxon>
        <taxon>Fungi</taxon>
        <taxon>Dikarya</taxon>
        <taxon>Basidiomycota</taxon>
        <taxon>Agaricomycotina</taxon>
        <taxon>Tremellomycetes</taxon>
        <taxon>Tremellales</taxon>
        <taxon>Cryptococcaceae</taxon>
        <taxon>Cryptococcus</taxon>
        <taxon>Cryptococcus gattii species complex</taxon>
    </lineage>
</organism>
<feature type="repeat" description="TPR" evidence="3">
    <location>
        <begin position="92"/>
        <end position="125"/>
    </location>
</feature>
<evidence type="ECO:0000313" key="6">
    <source>
        <dbReference type="Proteomes" id="UP000053392"/>
    </source>
</evidence>
<evidence type="ECO:0000256" key="1">
    <source>
        <dbReference type="ARBA" id="ARBA00022737"/>
    </source>
</evidence>
<dbReference type="AlphaFoldDB" id="A0A0D0TRV7"/>
<dbReference type="Gene3D" id="1.25.40.1010">
    <property type="match status" value="1"/>
</dbReference>
<feature type="region of interest" description="Disordered" evidence="4">
    <location>
        <begin position="852"/>
        <end position="873"/>
    </location>
</feature>
<evidence type="ECO:0000256" key="4">
    <source>
        <dbReference type="SAM" id="MobiDB-lite"/>
    </source>
</evidence>
<dbReference type="OrthoDB" id="10263032at2759"/>
<dbReference type="PIRSF" id="PIRSF000422">
    <property type="entry name" value="N-terminal-AcTrfase-A_aux_su"/>
    <property type="match status" value="1"/>
</dbReference>
<dbReference type="InterPro" id="IPR021183">
    <property type="entry name" value="NatA_aux_su"/>
</dbReference>
<dbReference type="SUPFAM" id="SSF48452">
    <property type="entry name" value="TPR-like"/>
    <property type="match status" value="2"/>
</dbReference>
<proteinExistence type="predicted"/>
<keyword evidence="2 3" id="KW-0802">TPR repeat</keyword>
<dbReference type="InterPro" id="IPR019734">
    <property type="entry name" value="TPR_rpt"/>
</dbReference>
<keyword evidence="1" id="KW-0677">Repeat</keyword>
<evidence type="ECO:0000313" key="5">
    <source>
        <dbReference type="EMBL" id="KIR38278.1"/>
    </source>
</evidence>
<gene>
    <name evidence="5" type="ORF">I313_05851</name>
</gene>
<dbReference type="Pfam" id="PF12569">
    <property type="entry name" value="NatA_aux_su"/>
    <property type="match status" value="1"/>
</dbReference>
<keyword evidence="6" id="KW-1185">Reference proteome</keyword>
<sequence>MAAIPKHRQLPDKENKLFRELLTQYELKQYKKGLKVADTILKKFPNHGETLAIKALTLHSSLPDPPTASSMPKREEAEAMARLAVKKDITSHITWHVLGILAKNRKDWDEASRAFAMARRQDPDNIPLIRDSIALLTHTRQYDAAVQVRHHYTVLRPQIRSAWLGLVIAHELAGDREEAIKTYDLYQSAVQNDGANAQEKAQILLHIIQLCVDAGRNEEALDRLEKGTKQGVISPRGEVSQIKADILTALGRTDEALQTYQDLLKQNPDNLAYYRGYFKTKGIDIAGPLDDATRASLLQSLDEFSQTFPRSSAPRRLALDVAQGKLSLIDLRDKFRELARAYIIKGLERGVPSLFVDIKSIYSDQQKMTAVGEIVEDIIQKLEKDSTLSNDGTIAPPTVLLWAYYYLALHLAHPLNPIPSYSRSLQLLSLALDHTPTLPELYMAKAIVLKRSGDPLGAAHEMEKARLLDGQDRFLNGKAAKYWFRAGDIEKAEQLLGMFTKKDVTPAQDLTDLQSLWFLQESGDAYRLNGNIGMALKRYQTVAKVFQEYEDDQYDFHGYCARRMTFQAYTHLLKYEENLRSHPGYAKAALAAIDIYLRVNDDPSIIEEKLTPEQEAERKKAAKKAQKAEQKAKKAAAASGEKKEEAPLPDDDPDGQKLLKSETLLDDALKLWKPLEAKQGERVEVWLAGYEIYMRKKMFLAALRCLLQAQALSPSNPTLHAQILALNRLASSLPADVPEPVVSTIKHSLPTLLPAGKSPEAFNTEYFEARKAASDAKGLLGAAKGRLEVVPEDVDGAVNILRSLISVQADVKTLQEALTFAEAKAGTEKTEELRRVFVEKVPLAWVLKGQEERKKRKEELLEAAQGEEGKADV</sequence>
<dbReference type="InterPro" id="IPR011990">
    <property type="entry name" value="TPR-like_helical_dom_sf"/>
</dbReference>
<dbReference type="Proteomes" id="UP000053392">
    <property type="component" value="Unassembled WGS sequence"/>
</dbReference>
<dbReference type="HOGENOM" id="CLU_006686_1_0_1"/>
<keyword evidence="5" id="KW-0808">Transferase</keyword>
<evidence type="ECO:0000256" key="3">
    <source>
        <dbReference type="PROSITE-ProRule" id="PRU00339"/>
    </source>
</evidence>
<dbReference type="PROSITE" id="PS50005">
    <property type="entry name" value="TPR"/>
    <property type="match status" value="1"/>
</dbReference>
<accession>A0A0D0TRV7</accession>
<dbReference type="GO" id="GO:0031415">
    <property type="term" value="C:NatA complex"/>
    <property type="evidence" value="ECO:0007669"/>
    <property type="project" value="TreeGrafter"/>
</dbReference>